<accession>A0ABW5IS31</accession>
<evidence type="ECO:0000313" key="3">
    <source>
        <dbReference type="EMBL" id="MFD2516434.1"/>
    </source>
</evidence>
<dbReference type="InterPro" id="IPR032466">
    <property type="entry name" value="Metal_Hydrolase"/>
</dbReference>
<gene>
    <name evidence="3" type="ORF">ACFSTG_00860</name>
</gene>
<dbReference type="SUPFAM" id="SSF51556">
    <property type="entry name" value="Metallo-dependent hydrolases"/>
    <property type="match status" value="1"/>
</dbReference>
<proteinExistence type="predicted"/>
<dbReference type="CDD" id="cd01292">
    <property type="entry name" value="metallo-dependent_hydrolases"/>
    <property type="match status" value="1"/>
</dbReference>
<dbReference type="PANTHER" id="PTHR21240:SF28">
    <property type="entry name" value="ISO-OROTATE DECARBOXYLASE (EUROFUNG)"/>
    <property type="match status" value="1"/>
</dbReference>
<feature type="domain" description="Amidohydrolase-related" evidence="2">
    <location>
        <begin position="40"/>
        <end position="311"/>
    </location>
</feature>
<dbReference type="Pfam" id="PF04909">
    <property type="entry name" value="Amidohydro_2"/>
    <property type="match status" value="1"/>
</dbReference>
<protein>
    <submittedName>
        <fullName evidence="3">Amidohydrolase family protein</fullName>
    </submittedName>
</protein>
<dbReference type="Proteomes" id="UP001597468">
    <property type="component" value="Unassembled WGS sequence"/>
</dbReference>
<dbReference type="InterPro" id="IPR032465">
    <property type="entry name" value="ACMSD"/>
</dbReference>
<keyword evidence="4" id="KW-1185">Reference proteome</keyword>
<dbReference type="PANTHER" id="PTHR21240">
    <property type="entry name" value="2-AMINO-3-CARBOXYLMUCONATE-6-SEMIALDEHYDE DECARBOXYLASE"/>
    <property type="match status" value="1"/>
</dbReference>
<comment type="caution">
    <text evidence="3">The sequence shown here is derived from an EMBL/GenBank/DDBJ whole genome shotgun (WGS) entry which is preliminary data.</text>
</comment>
<evidence type="ECO:0000259" key="2">
    <source>
        <dbReference type="Pfam" id="PF04909"/>
    </source>
</evidence>
<evidence type="ECO:0000256" key="1">
    <source>
        <dbReference type="ARBA" id="ARBA00023239"/>
    </source>
</evidence>
<dbReference type="RefSeq" id="WP_380747523.1">
    <property type="nucleotide sequence ID" value="NZ_JBHULT010000005.1"/>
</dbReference>
<keyword evidence="1" id="KW-0456">Lyase</keyword>
<dbReference type="EMBL" id="JBHULT010000005">
    <property type="protein sequence ID" value="MFD2516434.1"/>
    <property type="molecule type" value="Genomic_DNA"/>
</dbReference>
<sequence length="316" mass="35636">MKRYNLLLGFLAILFLGGNSILAQKAFQTPASGKYSGPIIDMHMHTGLPHEIPAGTPSLCRPEPCEGDGGATVDTKELMERSLEAMNRYNISTAFLSGVDWAAVQEWKKFAPDRFIASPFILKPNDPGVEKLREEYERGRFKGMGEIGTQLNGIPPNDPSLDPYFKLAEEHDLPVLIHTLGIGPYTPHFRSAAGNPLLLEDVLMKYPNLRLFVENAGYPYREEMIAMMYQYPQLYVDVSTITWVIPRTAFYDHLEAFVRAGLGKRIMFGSDQMVWPEKIGAAVEAIEQAPFLTNEQKQDIFYNNAARFLRLKEAKE</sequence>
<evidence type="ECO:0000313" key="4">
    <source>
        <dbReference type="Proteomes" id="UP001597468"/>
    </source>
</evidence>
<reference evidence="4" key="1">
    <citation type="journal article" date="2019" name="Int. J. Syst. Evol. Microbiol.">
        <title>The Global Catalogue of Microorganisms (GCM) 10K type strain sequencing project: providing services to taxonomists for standard genome sequencing and annotation.</title>
        <authorList>
            <consortium name="The Broad Institute Genomics Platform"/>
            <consortium name="The Broad Institute Genome Sequencing Center for Infectious Disease"/>
            <person name="Wu L."/>
            <person name="Ma J."/>
        </authorList>
    </citation>
    <scope>NUCLEOTIDE SEQUENCE [LARGE SCALE GENOMIC DNA]</scope>
    <source>
        <strain evidence="4">KCTC 42585</strain>
    </source>
</reference>
<dbReference type="Gene3D" id="3.20.20.140">
    <property type="entry name" value="Metal-dependent hydrolases"/>
    <property type="match status" value="1"/>
</dbReference>
<organism evidence="3 4">
    <name type="scientific">Salinimicrobium flavum</name>
    <dbReference type="NCBI Taxonomy" id="1737065"/>
    <lineage>
        <taxon>Bacteria</taxon>
        <taxon>Pseudomonadati</taxon>
        <taxon>Bacteroidota</taxon>
        <taxon>Flavobacteriia</taxon>
        <taxon>Flavobacteriales</taxon>
        <taxon>Flavobacteriaceae</taxon>
        <taxon>Salinimicrobium</taxon>
    </lineage>
</organism>
<dbReference type="InterPro" id="IPR006680">
    <property type="entry name" value="Amidohydro-rel"/>
</dbReference>
<name>A0ABW5IS31_9FLAO</name>